<dbReference type="EMBL" id="JAPFFL010000005">
    <property type="protein sequence ID" value="KAJ6724156.1"/>
    <property type="molecule type" value="Genomic_DNA"/>
</dbReference>
<gene>
    <name evidence="6" type="ORF">OIU85_022117</name>
</gene>
<dbReference type="OrthoDB" id="776767at2759"/>
<dbReference type="Pfam" id="PF13178">
    <property type="entry name" value="DUF4005"/>
    <property type="match status" value="1"/>
</dbReference>
<feature type="compositionally biased region" description="Polar residues" evidence="4">
    <location>
        <begin position="72"/>
        <end position="82"/>
    </location>
</feature>
<evidence type="ECO:0000256" key="1">
    <source>
        <dbReference type="ARBA" id="ARBA00022860"/>
    </source>
</evidence>
<comment type="similarity">
    <text evidence="2">Belongs to the IQD family.</text>
</comment>
<feature type="region of interest" description="Disordered" evidence="4">
    <location>
        <begin position="449"/>
        <end position="485"/>
    </location>
</feature>
<dbReference type="SMART" id="SM00015">
    <property type="entry name" value="IQ"/>
    <property type="match status" value="2"/>
</dbReference>
<dbReference type="PROSITE" id="PS50096">
    <property type="entry name" value="IQ"/>
    <property type="match status" value="2"/>
</dbReference>
<feature type="region of interest" description="Disordered" evidence="4">
    <location>
        <begin position="1"/>
        <end position="87"/>
    </location>
</feature>
<accession>A0A9Q0U632</accession>
<reference evidence="6" key="1">
    <citation type="submission" date="2022-11" db="EMBL/GenBank/DDBJ databases">
        <authorList>
            <person name="Hyden B.L."/>
            <person name="Feng K."/>
            <person name="Yates T."/>
            <person name="Jawdy S."/>
            <person name="Smart L.B."/>
            <person name="Muchero W."/>
        </authorList>
    </citation>
    <scope>NUCLEOTIDE SEQUENCE</scope>
    <source>
        <tissue evidence="6">Shoot tip</tissue>
    </source>
</reference>
<reference evidence="6" key="2">
    <citation type="journal article" date="2023" name="Int. J. Mol. Sci.">
        <title>De Novo Assembly and Annotation of 11 Diverse Shrub Willow (Salix) Genomes Reveals Novel Gene Organization in Sex-Linked Regions.</title>
        <authorList>
            <person name="Hyden B."/>
            <person name="Feng K."/>
            <person name="Yates T.B."/>
            <person name="Jawdy S."/>
            <person name="Cereghino C."/>
            <person name="Smart L.B."/>
            <person name="Muchero W."/>
        </authorList>
    </citation>
    <scope>NUCLEOTIDE SEQUENCE [LARGE SCALE GENOMIC DNA]</scope>
    <source>
        <tissue evidence="6">Shoot tip</tissue>
    </source>
</reference>
<dbReference type="Pfam" id="PF00612">
    <property type="entry name" value="IQ"/>
    <property type="match status" value="2"/>
</dbReference>
<evidence type="ECO:0000259" key="5">
    <source>
        <dbReference type="Pfam" id="PF13178"/>
    </source>
</evidence>
<dbReference type="InterPro" id="IPR025064">
    <property type="entry name" value="DUF4005"/>
</dbReference>
<protein>
    <submittedName>
        <fullName evidence="6">PROTEIN IQ-DOMAIN 14-LIKE ISOFORM X1</fullName>
    </submittedName>
</protein>
<evidence type="ECO:0000256" key="4">
    <source>
        <dbReference type="SAM" id="MobiDB-lite"/>
    </source>
</evidence>
<feature type="domain" description="DUF4005" evidence="5">
    <location>
        <begin position="394"/>
        <end position="511"/>
    </location>
</feature>
<keyword evidence="7" id="KW-1185">Reference proteome</keyword>
<dbReference type="CDD" id="cd23767">
    <property type="entry name" value="IQCD"/>
    <property type="match status" value="1"/>
</dbReference>
<comment type="subunit">
    <text evidence="3">Binds to multiple calmodulin (CaM) in the presence of Ca(2+) and CaM-like proteins.</text>
</comment>
<dbReference type="Proteomes" id="UP001151529">
    <property type="component" value="Chromosome 11"/>
</dbReference>
<evidence type="ECO:0000256" key="3">
    <source>
        <dbReference type="ARBA" id="ARBA00024378"/>
    </source>
</evidence>
<dbReference type="PANTHER" id="PTHR32295">
    <property type="entry name" value="IQ-DOMAIN 5-RELATED"/>
    <property type="match status" value="1"/>
</dbReference>
<comment type="caution">
    <text evidence="6">The sequence shown here is derived from an EMBL/GenBank/DDBJ whole genome shotgun (WGS) entry which is preliminary data.</text>
</comment>
<feature type="compositionally biased region" description="Basic and acidic residues" evidence="4">
    <location>
        <begin position="20"/>
        <end position="44"/>
    </location>
</feature>
<sequence length="554" mass="61977">MGKKGGTSWLTKVKRAFRSPSKENDEKKSSRRGEEHDHEEEEKKKEKRRWLFRKPSSSANHVPAQRREENIAVTNKTSTPTAPSCPPLDDGKRLAIAVAAATAATADAAAVTAQAAAEIARLTRPASILVRAKLRASVVIQTAFRGYLARRALRALKGLVKLQAVVRGHNVRKQAKITLQCMEALVRVQDQLVRDQRARVPQEWRRRSMFSETNSSWEFKYLHDIRERKPMQSRDVSSVLDDWDDRRYTNEEIEAMVESKKEAAIKREKALAYAFSSQIWRSRRNPSAGDEKELEDRARWLDRWMATKQWETSSRASTDRKDSNIKTVEMDTSRPFSYSQRLQTQNNHLQKQLSRHSVASPFHGSQSSTLSLHHYSPITPSPCKPAPLRVRSASPRCLKEESKCYSAAHTPSLSSRYFMSSDIGRCGMMGAGGGAAAILPNYMAATESAKARVRPQSAPRQRPSTPERERGGSAAKKRLSFPVPDHGPHGNCGGVNIGYSSSSGFSQNLRSPSFKSVHGCHFGMGEKSNYFSGYNESIGGEISPCSTTDLMWLK</sequence>
<evidence type="ECO:0000313" key="7">
    <source>
        <dbReference type="Proteomes" id="UP001151529"/>
    </source>
</evidence>
<dbReference type="AlphaFoldDB" id="A0A9Q0U632"/>
<evidence type="ECO:0000256" key="2">
    <source>
        <dbReference type="ARBA" id="ARBA00024341"/>
    </source>
</evidence>
<proteinExistence type="inferred from homology"/>
<dbReference type="Gene3D" id="1.20.5.190">
    <property type="match status" value="1"/>
</dbReference>
<dbReference type="PANTHER" id="PTHR32295:SF244">
    <property type="entry name" value="PROTEIN IQ-DOMAIN 14-LIKE"/>
    <property type="match status" value="1"/>
</dbReference>
<name>A0A9Q0U632_SALVM</name>
<dbReference type="InterPro" id="IPR000048">
    <property type="entry name" value="IQ_motif_EF-hand-BS"/>
</dbReference>
<organism evidence="6 7">
    <name type="scientific">Salix viminalis</name>
    <name type="common">Common osier</name>
    <name type="synonym">Basket willow</name>
    <dbReference type="NCBI Taxonomy" id="40686"/>
    <lineage>
        <taxon>Eukaryota</taxon>
        <taxon>Viridiplantae</taxon>
        <taxon>Streptophyta</taxon>
        <taxon>Embryophyta</taxon>
        <taxon>Tracheophyta</taxon>
        <taxon>Spermatophyta</taxon>
        <taxon>Magnoliopsida</taxon>
        <taxon>eudicotyledons</taxon>
        <taxon>Gunneridae</taxon>
        <taxon>Pentapetalae</taxon>
        <taxon>rosids</taxon>
        <taxon>fabids</taxon>
        <taxon>Malpighiales</taxon>
        <taxon>Salicaceae</taxon>
        <taxon>Saliceae</taxon>
        <taxon>Salix</taxon>
    </lineage>
</organism>
<keyword evidence="1" id="KW-0112">Calmodulin-binding</keyword>
<evidence type="ECO:0000313" key="6">
    <source>
        <dbReference type="EMBL" id="KAJ6724156.1"/>
    </source>
</evidence>
<dbReference type="GO" id="GO:0005516">
    <property type="term" value="F:calmodulin binding"/>
    <property type="evidence" value="ECO:0007669"/>
    <property type="project" value="UniProtKB-KW"/>
</dbReference>